<dbReference type="AlphaFoldDB" id="G7EA02"/>
<dbReference type="Gene3D" id="1.10.10.10">
    <property type="entry name" value="Winged helix-like DNA-binding domain superfamily/Winged helix DNA-binding domain"/>
    <property type="match status" value="1"/>
</dbReference>
<dbReference type="GO" id="GO:0006308">
    <property type="term" value="P:DNA catabolic process"/>
    <property type="evidence" value="ECO:0007669"/>
    <property type="project" value="UniProtKB-UniRule"/>
</dbReference>
<feature type="region of interest" description="Disordered" evidence="15">
    <location>
        <begin position="122"/>
        <end position="183"/>
    </location>
</feature>
<protein>
    <recommendedName>
        <fullName evidence="14">Crossover junction endonuclease MUS81</fullName>
        <ecNumber evidence="14">3.1.22.-</ecNumber>
    </recommendedName>
</protein>
<accession>G7EA02</accession>
<dbReference type="InterPro" id="IPR006166">
    <property type="entry name" value="ERCC4_domain"/>
</dbReference>
<evidence type="ECO:0000256" key="7">
    <source>
        <dbReference type="ARBA" id="ARBA00022763"/>
    </source>
</evidence>
<dbReference type="GO" id="GO:0031573">
    <property type="term" value="P:mitotic intra-S DNA damage checkpoint signaling"/>
    <property type="evidence" value="ECO:0007669"/>
    <property type="project" value="TreeGrafter"/>
</dbReference>
<dbReference type="GO" id="GO:0046872">
    <property type="term" value="F:metal ion binding"/>
    <property type="evidence" value="ECO:0007669"/>
    <property type="project" value="UniProtKB-UniRule"/>
</dbReference>
<dbReference type="InterPro" id="IPR042530">
    <property type="entry name" value="EME1/EME2_C"/>
</dbReference>
<dbReference type="PANTHER" id="PTHR13451">
    <property type="entry name" value="CLASS II CROSSOVER JUNCTION ENDONUCLEASE MUS81"/>
    <property type="match status" value="1"/>
</dbReference>
<evidence type="ECO:0000256" key="8">
    <source>
        <dbReference type="ARBA" id="ARBA00022801"/>
    </source>
</evidence>
<keyword evidence="8 14" id="KW-0378">Hydrolase</keyword>
<dbReference type="RefSeq" id="XP_014568701.1">
    <property type="nucleotide sequence ID" value="XM_014713215.1"/>
</dbReference>
<keyword evidence="6 14" id="KW-0255">Endonuclease</keyword>
<dbReference type="GO" id="GO:0003677">
    <property type="term" value="F:DNA binding"/>
    <property type="evidence" value="ECO:0007669"/>
    <property type="project" value="UniProtKB-UniRule"/>
</dbReference>
<dbReference type="GO" id="GO:0048257">
    <property type="term" value="F:3'-flap endonuclease activity"/>
    <property type="evidence" value="ECO:0007669"/>
    <property type="project" value="TreeGrafter"/>
</dbReference>
<feature type="region of interest" description="Disordered" evidence="15">
    <location>
        <begin position="473"/>
        <end position="501"/>
    </location>
</feature>
<proteinExistence type="inferred from homology"/>
<dbReference type="OMA" id="PGMLQMP"/>
<evidence type="ECO:0000256" key="13">
    <source>
        <dbReference type="ARBA" id="ARBA00023254"/>
    </source>
</evidence>
<dbReference type="EC" id="3.1.22.-" evidence="14"/>
<evidence type="ECO:0000256" key="14">
    <source>
        <dbReference type="RuleBase" id="RU369042"/>
    </source>
</evidence>
<dbReference type="GO" id="GO:0048476">
    <property type="term" value="C:Holliday junction resolvase complex"/>
    <property type="evidence" value="ECO:0007669"/>
    <property type="project" value="UniProtKB-UniRule"/>
</dbReference>
<dbReference type="InterPro" id="IPR036388">
    <property type="entry name" value="WH-like_DNA-bd_sf"/>
</dbReference>
<evidence type="ECO:0000256" key="3">
    <source>
        <dbReference type="ARBA" id="ARBA00010015"/>
    </source>
</evidence>
<evidence type="ECO:0000259" key="16">
    <source>
        <dbReference type="SMART" id="SM00891"/>
    </source>
</evidence>
<dbReference type="InterPro" id="IPR010996">
    <property type="entry name" value="HHH_MUS81"/>
</dbReference>
<evidence type="ECO:0000256" key="6">
    <source>
        <dbReference type="ARBA" id="ARBA00022759"/>
    </source>
</evidence>
<dbReference type="EMBL" id="BABT02000220">
    <property type="protein sequence ID" value="GAA99471.1"/>
    <property type="molecule type" value="Genomic_DNA"/>
</dbReference>
<evidence type="ECO:0000256" key="9">
    <source>
        <dbReference type="ARBA" id="ARBA00022842"/>
    </source>
</evidence>
<dbReference type="InterPro" id="IPR047417">
    <property type="entry name" value="WHD_MUS81"/>
</dbReference>
<keyword evidence="7 14" id="KW-0227">DNA damage</keyword>
<keyword evidence="4 14" id="KW-0540">Nuclease</keyword>
<dbReference type="Pfam" id="PF14716">
    <property type="entry name" value="HHH_8"/>
    <property type="match status" value="1"/>
</dbReference>
<evidence type="ECO:0000256" key="5">
    <source>
        <dbReference type="ARBA" id="ARBA00022723"/>
    </source>
</evidence>
<evidence type="ECO:0000256" key="1">
    <source>
        <dbReference type="ARBA" id="ARBA00001946"/>
    </source>
</evidence>
<evidence type="ECO:0000256" key="4">
    <source>
        <dbReference type="ARBA" id="ARBA00022722"/>
    </source>
</evidence>
<keyword evidence="11 14" id="KW-0234">DNA repair</keyword>
<dbReference type="STRING" id="764103.G7EA02"/>
<dbReference type="InterPro" id="IPR027421">
    <property type="entry name" value="DNA_pol_lamdba_lyase_dom_sf"/>
</dbReference>
<dbReference type="SMART" id="SM00891">
    <property type="entry name" value="ERCC4"/>
    <property type="match status" value="1"/>
</dbReference>
<dbReference type="eggNOG" id="KOG2379">
    <property type="taxonomic scope" value="Eukaryota"/>
</dbReference>
<comment type="similarity">
    <text evidence="3 14">Belongs to the XPF family.</text>
</comment>
<dbReference type="GO" id="GO:0005634">
    <property type="term" value="C:nucleus"/>
    <property type="evidence" value="ECO:0007669"/>
    <property type="project" value="UniProtKB-SubCell"/>
</dbReference>
<dbReference type="Gene3D" id="1.10.150.110">
    <property type="entry name" value="DNA polymerase beta, N-terminal domain-like"/>
    <property type="match status" value="1"/>
</dbReference>
<dbReference type="CDD" id="cd21036">
    <property type="entry name" value="WH_MUS81"/>
    <property type="match status" value="1"/>
</dbReference>
<comment type="subunit">
    <text evidence="14">Interacts with EME1.</text>
</comment>
<evidence type="ECO:0000313" key="17">
    <source>
        <dbReference type="EMBL" id="GAA99471.1"/>
    </source>
</evidence>
<dbReference type="Pfam" id="PF02732">
    <property type="entry name" value="ERCC4"/>
    <property type="match status" value="1"/>
</dbReference>
<comment type="subcellular location">
    <subcellularLocation>
        <location evidence="2 14">Nucleus</location>
    </subcellularLocation>
</comment>
<gene>
    <name evidence="17" type="primary">Mo06170</name>
    <name evidence="17" type="ORF">E5Q_06170</name>
</gene>
<reference evidence="17 18" key="1">
    <citation type="journal article" date="2011" name="J. Gen. Appl. Microbiol.">
        <title>Draft genome sequencing of the enigmatic basidiomycete Mixia osmundae.</title>
        <authorList>
            <person name="Nishida H."/>
            <person name="Nagatsuka Y."/>
            <person name="Sugiyama J."/>
        </authorList>
    </citation>
    <scope>NUCLEOTIDE SEQUENCE [LARGE SCALE GENOMIC DNA]</scope>
    <source>
        <strain evidence="18">CBS 9802 / IAM 14324 / JCM 22182 / KY 12970</strain>
    </source>
</reference>
<dbReference type="InterPro" id="IPR047416">
    <property type="entry name" value="XPF_nuclease_Mus81"/>
</dbReference>
<dbReference type="CDD" id="cd20074">
    <property type="entry name" value="XPF_nuclease_Mus81"/>
    <property type="match status" value="1"/>
</dbReference>
<evidence type="ECO:0000256" key="15">
    <source>
        <dbReference type="SAM" id="MobiDB-lite"/>
    </source>
</evidence>
<dbReference type="Proteomes" id="UP000009131">
    <property type="component" value="Unassembled WGS sequence"/>
</dbReference>
<dbReference type="Gene3D" id="1.10.150.670">
    <property type="entry name" value="Crossover junction endonuclease EME1, DNA-binding domain"/>
    <property type="match status" value="1"/>
</dbReference>
<feature type="compositionally biased region" description="Low complexity" evidence="15">
    <location>
        <begin position="125"/>
        <end position="139"/>
    </location>
</feature>
<dbReference type="HOGENOM" id="CLU_014329_1_0_1"/>
<sequence>MAPKTVPGNPLWIRWLEEMRDLAAQRGNDNSVTNCNKAIASLKACPTPMCSPWEATALRDIGKTYAKHLEQRLKDYCQANEVPFPEQRSGIPCPPPGLRWNSIAHKRTATNANVQIAPAREEVPDWSADSDASAGPGSSLLNRIPQGRSRKASGKRVAKARAKSREDDADGPPPTKRSRARVYTPKHRSGAYAILLALYALCDSEEHLESATRPDIEELATPLCDSSFAKPTQASRDEGGFYNAWSSMAGLIKKDLATKDGKSRWALTLAGYALAKRMRAVEDGLAAPAPAPAPAPVPAPVSASVADTPLPVSTHMAAPVSSLPALLSSEGSTASVTTEYPYTAPSRDGRRAALGHTAAIYKPVDALHKSASVLSERPFAYDYIDSNRNPVGLRDDAEIKQDEQPPHQTLYHIRYWVGQALHGIVRQHVQRDKDRPVMQHPDLGSLEFGWLSAKVALPKSVGLSRQDGSKQLASAPAASVTPALRFPTSAGQAKDSSEARRALLQGPSALKRSSSGPATVPSSRVQTQDMMAARSAAAALARQSSASGLSSTSFSKIPIAAGQWLVLDPIASQATIPQKVPNAANDTPRRAMRMTDRSTGELPTFEPLRLRRGTFDIVVIVDSREVSRSQRGEAVAGLLDAKLSAHGIQAECRTLDVGDCLWIARDRSDSRREFVLDCILERKTTSDFMESIAQTRYLDQKLRMKASGISSIFYLVSNRLPHSEHNSSLMKGVRTSKSQLGIVDDFQVINVYKEADVLQRLTEISIALKRQYQEADLLAIPDASVHRESYLELQRYLRRTQPDQKYLTTYTAFRKLNAAQCSLASTWAGMLYCVTGLTHEKISRFLDRFPTPLSLRQELRRRGSGDAEYGSKTKKPKRGDWLNDEVGGNCVRSLGPLISGQCSHQIPCDSDLADRYATDSSGSSAICQFDGYRPFSFRSISSSALRGLSKSTHAELRPLKYAEYGTGGLFKGDRTIRLILPVALAALRLVSEIAICPLRARRSRP</sequence>
<keyword evidence="18" id="KW-1185">Reference proteome</keyword>
<feature type="compositionally biased region" description="Basic residues" evidence="15">
    <location>
        <begin position="148"/>
        <end position="162"/>
    </location>
</feature>
<name>G7EA02_MIXOS</name>
<dbReference type="SUPFAM" id="SSF52980">
    <property type="entry name" value="Restriction endonuclease-like"/>
    <property type="match status" value="1"/>
</dbReference>
<keyword evidence="13" id="KW-0469">Meiosis</keyword>
<reference evidence="17 18" key="2">
    <citation type="journal article" date="2012" name="Open Biol.">
        <title>Characteristics of nucleosomes and linker DNA regions on the genome of the basidiomycete Mixia osmundae revealed by mono- and dinucleosome mapping.</title>
        <authorList>
            <person name="Nishida H."/>
            <person name="Kondo S."/>
            <person name="Matsumoto T."/>
            <person name="Suzuki Y."/>
            <person name="Yoshikawa H."/>
            <person name="Taylor T.D."/>
            <person name="Sugiyama J."/>
        </authorList>
    </citation>
    <scope>NUCLEOTIDE SEQUENCE [LARGE SCALE GENOMIC DNA]</scope>
    <source>
        <strain evidence="18">CBS 9802 / IAM 14324 / JCM 22182 / KY 12970</strain>
    </source>
</reference>
<dbReference type="GO" id="GO:0008821">
    <property type="term" value="F:crossover junction DNA endonuclease activity"/>
    <property type="evidence" value="ECO:0007669"/>
    <property type="project" value="UniProtKB-UniRule"/>
</dbReference>
<dbReference type="GO" id="GO:0000712">
    <property type="term" value="P:resolution of meiotic recombination intermediates"/>
    <property type="evidence" value="ECO:0007669"/>
    <property type="project" value="TreeGrafter"/>
</dbReference>
<evidence type="ECO:0000313" key="18">
    <source>
        <dbReference type="Proteomes" id="UP000009131"/>
    </source>
</evidence>
<evidence type="ECO:0000256" key="10">
    <source>
        <dbReference type="ARBA" id="ARBA00023172"/>
    </source>
</evidence>
<dbReference type="FunCoup" id="G7EA02">
    <property type="interactions" value="109"/>
</dbReference>
<dbReference type="GO" id="GO:0000727">
    <property type="term" value="P:double-strand break repair via break-induced replication"/>
    <property type="evidence" value="ECO:0007669"/>
    <property type="project" value="UniProtKB-UniRule"/>
</dbReference>
<keyword evidence="5 14" id="KW-0479">Metal-binding</keyword>
<organism evidence="17 18">
    <name type="scientific">Mixia osmundae (strain CBS 9802 / IAM 14324 / JCM 22182 / KY 12970)</name>
    <dbReference type="NCBI Taxonomy" id="764103"/>
    <lineage>
        <taxon>Eukaryota</taxon>
        <taxon>Fungi</taxon>
        <taxon>Dikarya</taxon>
        <taxon>Basidiomycota</taxon>
        <taxon>Pucciniomycotina</taxon>
        <taxon>Mixiomycetes</taxon>
        <taxon>Mixiales</taxon>
        <taxon>Mixiaceae</taxon>
        <taxon>Mixia</taxon>
    </lineage>
</organism>
<evidence type="ECO:0000256" key="12">
    <source>
        <dbReference type="ARBA" id="ARBA00023242"/>
    </source>
</evidence>
<feature type="domain" description="ERCC4" evidence="16">
    <location>
        <begin position="618"/>
        <end position="720"/>
    </location>
</feature>
<evidence type="ECO:0000256" key="11">
    <source>
        <dbReference type="ARBA" id="ARBA00023204"/>
    </source>
</evidence>
<dbReference type="InterPro" id="IPR011335">
    <property type="entry name" value="Restrct_endonuc-II-like"/>
</dbReference>
<dbReference type="Pfam" id="PF21136">
    <property type="entry name" value="WHD_MUS81"/>
    <property type="match status" value="1"/>
</dbReference>
<dbReference type="Gene3D" id="3.40.50.10130">
    <property type="match status" value="1"/>
</dbReference>
<dbReference type="InParanoid" id="G7EA02"/>
<dbReference type="OrthoDB" id="5963188at2759"/>
<dbReference type="InterPro" id="IPR033309">
    <property type="entry name" value="Mus81"/>
</dbReference>
<keyword evidence="12 14" id="KW-0539">Nucleus</keyword>
<dbReference type="SUPFAM" id="SSF47802">
    <property type="entry name" value="DNA polymerase beta, N-terminal domain-like"/>
    <property type="match status" value="1"/>
</dbReference>
<dbReference type="PANTHER" id="PTHR13451:SF0">
    <property type="entry name" value="CROSSOVER JUNCTION ENDONUCLEASE MUS81"/>
    <property type="match status" value="1"/>
</dbReference>
<keyword evidence="10 14" id="KW-0233">DNA recombination</keyword>
<comment type="caution">
    <text evidence="17">The sequence shown here is derived from an EMBL/GenBank/DDBJ whole genome shotgun (WGS) entry which is preliminary data.</text>
</comment>
<evidence type="ECO:0000256" key="2">
    <source>
        <dbReference type="ARBA" id="ARBA00004123"/>
    </source>
</evidence>
<comment type="cofactor">
    <cofactor evidence="1 14">
        <name>Mg(2+)</name>
        <dbReference type="ChEBI" id="CHEBI:18420"/>
    </cofactor>
</comment>
<keyword evidence="9 14" id="KW-0460">Magnesium</keyword>
<comment type="function">
    <text evidence="14">Interacts with EME1 to form a DNA structure-specific endonuclease with substrate preference for branched DNA structures with a 5'-end at the branch nick. Typical substrates include 3'-flap structures, D-loops, replication forks and nicked Holliday junctions. May be required in mitosis for the processing of stalled or collapsed replication fork intermediates. May be required in meiosis for the repair of meiosis-specific double strand breaks subsequent to single-end invasion (SEI).</text>
</comment>